<keyword evidence="9 10" id="KW-0472">Membrane</keyword>
<keyword evidence="11" id="KW-0560">Oxidoreductase</keyword>
<dbReference type="Pfam" id="PF01127">
    <property type="entry name" value="Sdh_cyt"/>
    <property type="match status" value="1"/>
</dbReference>
<feature type="transmembrane region" description="Helical" evidence="10">
    <location>
        <begin position="105"/>
        <end position="127"/>
    </location>
</feature>
<dbReference type="GO" id="GO:0046872">
    <property type="term" value="F:metal ion binding"/>
    <property type="evidence" value="ECO:0007669"/>
    <property type="project" value="UniProtKB-KW"/>
</dbReference>
<comment type="similarity">
    <text evidence="3">Belongs to the cytochrome b560 family.</text>
</comment>
<reference evidence="11" key="1">
    <citation type="submission" date="2016-01" db="EMBL/GenBank/DDBJ databases">
        <authorList>
            <person name="Mcilroy J.S."/>
            <person name="Karst M S."/>
            <person name="Albertsen M."/>
        </authorList>
    </citation>
    <scope>NUCLEOTIDE SEQUENCE</scope>
    <source>
        <strain evidence="11">Cfx-K</strain>
    </source>
</reference>
<feature type="transmembrane region" description="Helical" evidence="10">
    <location>
        <begin position="21"/>
        <end position="42"/>
    </location>
</feature>
<evidence type="ECO:0000313" key="11">
    <source>
        <dbReference type="EMBL" id="CUS02441.2"/>
    </source>
</evidence>
<dbReference type="AlphaFoldDB" id="A0A160SYB2"/>
<organism evidence="11 12">
    <name type="scientific">Candidatus Promineifilum breve</name>
    <dbReference type="NCBI Taxonomy" id="1806508"/>
    <lineage>
        <taxon>Bacteria</taxon>
        <taxon>Bacillati</taxon>
        <taxon>Chloroflexota</taxon>
        <taxon>Ardenticatenia</taxon>
        <taxon>Candidatus Promineifilales</taxon>
        <taxon>Candidatus Promineifilaceae</taxon>
        <taxon>Candidatus Promineifilum</taxon>
    </lineage>
</organism>
<dbReference type="Gene3D" id="1.20.1300.10">
    <property type="entry name" value="Fumarate reductase/succinate dehydrogenase, transmembrane subunit"/>
    <property type="match status" value="1"/>
</dbReference>
<dbReference type="OrthoDB" id="9789209at2"/>
<keyword evidence="12" id="KW-1185">Reference proteome</keyword>
<accession>A0A160SYB2</accession>
<sequence length="154" mass="17523">MSSFILTVRESIRYRGRSGQYSWLAHRLSGLAILSFLVIHVWDTANAHFWPQAYAWSLALFKNPLFGIGEVGIMAAVLYHAFNGIRITLLDFKPEWWRHQRTSSLITWGLFFLAFIPAAVLMLSGMINHCSTLAAAGDSCWRLPAFSEFAHYAR</sequence>
<dbReference type="RefSeq" id="WP_157912857.1">
    <property type="nucleotide sequence ID" value="NZ_LN890655.1"/>
</dbReference>
<evidence type="ECO:0000256" key="1">
    <source>
        <dbReference type="ARBA" id="ARBA00001971"/>
    </source>
</evidence>
<keyword evidence="5 10" id="KW-0812">Transmembrane</keyword>
<dbReference type="GO" id="GO:0006099">
    <property type="term" value="P:tricarboxylic acid cycle"/>
    <property type="evidence" value="ECO:0007669"/>
    <property type="project" value="InterPro"/>
</dbReference>
<dbReference type="EC" id="1.3.5.1" evidence="11"/>
<dbReference type="Proteomes" id="UP000215027">
    <property type="component" value="Chromosome I"/>
</dbReference>
<dbReference type="NCBIfam" id="TIGR02970">
    <property type="entry name" value="succ_dehyd_cytB"/>
    <property type="match status" value="1"/>
</dbReference>
<evidence type="ECO:0000256" key="5">
    <source>
        <dbReference type="ARBA" id="ARBA00022692"/>
    </source>
</evidence>
<evidence type="ECO:0000256" key="7">
    <source>
        <dbReference type="ARBA" id="ARBA00022989"/>
    </source>
</evidence>
<dbReference type="KEGG" id="pbf:CFX0092_A0563"/>
<dbReference type="GO" id="GO:0009055">
    <property type="term" value="F:electron transfer activity"/>
    <property type="evidence" value="ECO:0007669"/>
    <property type="project" value="InterPro"/>
</dbReference>
<dbReference type="InterPro" id="IPR039023">
    <property type="entry name" value="SdhC_prok"/>
</dbReference>
<proteinExistence type="inferred from homology"/>
<evidence type="ECO:0000256" key="8">
    <source>
        <dbReference type="ARBA" id="ARBA00023004"/>
    </source>
</evidence>
<keyword evidence="8" id="KW-0408">Iron</keyword>
<evidence type="ECO:0000256" key="4">
    <source>
        <dbReference type="ARBA" id="ARBA00022617"/>
    </source>
</evidence>
<comment type="subcellular location">
    <subcellularLocation>
        <location evidence="2">Membrane</location>
    </subcellularLocation>
</comment>
<gene>
    <name evidence="11" type="ORF">CFX0092_A0563</name>
</gene>
<evidence type="ECO:0000256" key="6">
    <source>
        <dbReference type="ARBA" id="ARBA00022723"/>
    </source>
</evidence>
<evidence type="ECO:0000256" key="2">
    <source>
        <dbReference type="ARBA" id="ARBA00004370"/>
    </source>
</evidence>
<evidence type="ECO:0000256" key="9">
    <source>
        <dbReference type="ARBA" id="ARBA00023136"/>
    </source>
</evidence>
<keyword evidence="4" id="KW-0349">Heme</keyword>
<dbReference type="GO" id="GO:0016020">
    <property type="term" value="C:membrane"/>
    <property type="evidence" value="ECO:0007669"/>
    <property type="project" value="UniProtKB-SubCell"/>
</dbReference>
<comment type="cofactor">
    <cofactor evidence="1">
        <name>heme</name>
        <dbReference type="ChEBI" id="CHEBI:30413"/>
    </cofactor>
</comment>
<dbReference type="InterPro" id="IPR034804">
    <property type="entry name" value="SQR/QFR_C/D"/>
</dbReference>
<dbReference type="EMBL" id="LN890655">
    <property type="protein sequence ID" value="CUS02441.2"/>
    <property type="molecule type" value="Genomic_DNA"/>
</dbReference>
<evidence type="ECO:0000313" key="12">
    <source>
        <dbReference type="Proteomes" id="UP000215027"/>
    </source>
</evidence>
<dbReference type="GO" id="GO:0008177">
    <property type="term" value="F:succinate dehydrogenase (quinone) activity"/>
    <property type="evidence" value="ECO:0007669"/>
    <property type="project" value="UniProtKB-EC"/>
</dbReference>
<evidence type="ECO:0000256" key="3">
    <source>
        <dbReference type="ARBA" id="ARBA00007244"/>
    </source>
</evidence>
<name>A0A160SYB2_9CHLR</name>
<dbReference type="InterPro" id="IPR014314">
    <property type="entry name" value="Succ_DH_cytb556"/>
</dbReference>
<dbReference type="SUPFAM" id="SSF81343">
    <property type="entry name" value="Fumarate reductase respiratory complex transmembrane subunits"/>
    <property type="match status" value="1"/>
</dbReference>
<dbReference type="PANTHER" id="PTHR41910">
    <property type="entry name" value="SUCCINATE DEHYDROGENASE 2 MEMBRANE SUBUNIT SDHC"/>
    <property type="match status" value="1"/>
</dbReference>
<protein>
    <submittedName>
        <fullName evidence="11">Succinate dehydrogenase/fumarate reductase, membrane sub-unit</fullName>
        <ecNumber evidence="11">1.3.5.1</ecNumber>
    </submittedName>
</protein>
<keyword evidence="6" id="KW-0479">Metal-binding</keyword>
<dbReference type="PANTHER" id="PTHR41910:SF1">
    <property type="entry name" value="SUCCINATE DEHYDROGENASE HYDROPHOBIC MEMBRANE ANCHOR SUBUNIT"/>
    <property type="match status" value="1"/>
</dbReference>
<feature type="transmembrane region" description="Helical" evidence="10">
    <location>
        <begin position="65"/>
        <end position="85"/>
    </location>
</feature>
<dbReference type="InterPro" id="IPR000701">
    <property type="entry name" value="SuccDH_FuR_B_TM-su"/>
</dbReference>
<keyword evidence="7 10" id="KW-1133">Transmembrane helix</keyword>
<evidence type="ECO:0000256" key="10">
    <source>
        <dbReference type="SAM" id="Phobius"/>
    </source>
</evidence>